<evidence type="ECO:0000313" key="3">
    <source>
        <dbReference type="Proteomes" id="UP001151760"/>
    </source>
</evidence>
<feature type="compositionally biased region" description="Acidic residues" evidence="1">
    <location>
        <begin position="168"/>
        <end position="177"/>
    </location>
</feature>
<feature type="region of interest" description="Disordered" evidence="1">
    <location>
        <begin position="85"/>
        <end position="225"/>
    </location>
</feature>
<evidence type="ECO:0000256" key="1">
    <source>
        <dbReference type="SAM" id="MobiDB-lite"/>
    </source>
</evidence>
<feature type="compositionally biased region" description="Basic and acidic residues" evidence="1">
    <location>
        <begin position="94"/>
        <end position="108"/>
    </location>
</feature>
<feature type="compositionally biased region" description="Low complexity" evidence="1">
    <location>
        <begin position="148"/>
        <end position="167"/>
    </location>
</feature>
<dbReference type="Proteomes" id="UP001151760">
    <property type="component" value="Unassembled WGS sequence"/>
</dbReference>
<reference evidence="2" key="2">
    <citation type="submission" date="2022-01" db="EMBL/GenBank/DDBJ databases">
        <authorList>
            <person name="Yamashiro T."/>
            <person name="Shiraishi A."/>
            <person name="Satake H."/>
            <person name="Nakayama K."/>
        </authorList>
    </citation>
    <scope>NUCLEOTIDE SEQUENCE</scope>
</reference>
<dbReference type="EMBL" id="BQNB010014731">
    <property type="protein sequence ID" value="GJT31725.1"/>
    <property type="molecule type" value="Genomic_DNA"/>
</dbReference>
<feature type="compositionally biased region" description="Basic and acidic residues" evidence="1">
    <location>
        <begin position="199"/>
        <end position="217"/>
    </location>
</feature>
<feature type="non-terminal residue" evidence="2">
    <location>
        <position position="1"/>
    </location>
</feature>
<sequence>IHKAHNQTYPLPEQPHIQETLILPPCHKIDATLRNLKFTNKGAKDPVFGMAIPMVMLIKGKVKGLLTNKGVEVVIETVRIPKKRHSETVIEETGQSKEVADTVDSKETGDDEEEPQLTRRRQTSQARKASKDDFILKQRPKGPGKGSGVAPEVPSGPSGSSSSSCSESDNEIEDILSDDERSEAGDMEKIEEVEDDKVNDDKAKEEKVAKEQIRDNQAKNSVLEPQVEKPAVPLISSSLTLSSVEYGNQFINDNPDVSINEVLKDLAEIKIQSMVEILVLQEKPTDQRPPLVDTTMTMI</sequence>
<accession>A0ABQ5CXA1</accession>
<protein>
    <submittedName>
        <fullName evidence="2">Uncharacterized protein</fullName>
    </submittedName>
</protein>
<gene>
    <name evidence="2" type="ORF">Tco_0922144</name>
</gene>
<feature type="compositionally biased region" description="Basic and acidic residues" evidence="1">
    <location>
        <begin position="178"/>
        <end position="190"/>
    </location>
</feature>
<proteinExistence type="predicted"/>
<organism evidence="2 3">
    <name type="scientific">Tanacetum coccineum</name>
    <dbReference type="NCBI Taxonomy" id="301880"/>
    <lineage>
        <taxon>Eukaryota</taxon>
        <taxon>Viridiplantae</taxon>
        <taxon>Streptophyta</taxon>
        <taxon>Embryophyta</taxon>
        <taxon>Tracheophyta</taxon>
        <taxon>Spermatophyta</taxon>
        <taxon>Magnoliopsida</taxon>
        <taxon>eudicotyledons</taxon>
        <taxon>Gunneridae</taxon>
        <taxon>Pentapetalae</taxon>
        <taxon>asterids</taxon>
        <taxon>campanulids</taxon>
        <taxon>Asterales</taxon>
        <taxon>Asteraceae</taxon>
        <taxon>Asteroideae</taxon>
        <taxon>Anthemideae</taxon>
        <taxon>Anthemidinae</taxon>
        <taxon>Tanacetum</taxon>
    </lineage>
</organism>
<name>A0ABQ5CXA1_9ASTR</name>
<comment type="caution">
    <text evidence="2">The sequence shown here is derived from an EMBL/GenBank/DDBJ whole genome shotgun (WGS) entry which is preliminary data.</text>
</comment>
<evidence type="ECO:0000313" key="2">
    <source>
        <dbReference type="EMBL" id="GJT31725.1"/>
    </source>
</evidence>
<keyword evidence="3" id="KW-1185">Reference proteome</keyword>
<reference evidence="2" key="1">
    <citation type="journal article" date="2022" name="Int. J. Mol. Sci.">
        <title>Draft Genome of Tanacetum Coccineum: Genomic Comparison of Closely Related Tanacetum-Family Plants.</title>
        <authorList>
            <person name="Yamashiro T."/>
            <person name="Shiraishi A."/>
            <person name="Nakayama K."/>
            <person name="Satake H."/>
        </authorList>
    </citation>
    <scope>NUCLEOTIDE SEQUENCE</scope>
</reference>